<dbReference type="InterPro" id="IPR001347">
    <property type="entry name" value="SIS_dom"/>
</dbReference>
<dbReference type="RefSeq" id="WP_268297984.1">
    <property type="nucleotide sequence ID" value="NZ_JALAJD010000010.1"/>
</dbReference>
<dbReference type="GO" id="GO:0003700">
    <property type="term" value="F:DNA-binding transcription factor activity"/>
    <property type="evidence" value="ECO:0007669"/>
    <property type="project" value="InterPro"/>
</dbReference>
<gene>
    <name evidence="6" type="ORF">MOE73_05865</name>
</gene>
<dbReference type="GO" id="GO:1901135">
    <property type="term" value="P:carbohydrate derivative metabolic process"/>
    <property type="evidence" value="ECO:0007669"/>
    <property type="project" value="InterPro"/>
</dbReference>
<accession>A0AA90EY78</accession>
<feature type="domain" description="SIS" evidence="5">
    <location>
        <begin position="109"/>
        <end position="251"/>
    </location>
</feature>
<dbReference type="CDD" id="cd05013">
    <property type="entry name" value="SIS_RpiR"/>
    <property type="match status" value="1"/>
</dbReference>
<dbReference type="SUPFAM" id="SSF46689">
    <property type="entry name" value="Homeodomain-like"/>
    <property type="match status" value="1"/>
</dbReference>
<dbReference type="GO" id="GO:0003677">
    <property type="term" value="F:DNA binding"/>
    <property type="evidence" value="ECO:0007669"/>
    <property type="project" value="UniProtKB-KW"/>
</dbReference>
<organism evidence="6 7">
    <name type="scientific">Bacillus haynesii</name>
    <dbReference type="NCBI Taxonomy" id="1925021"/>
    <lineage>
        <taxon>Bacteria</taxon>
        <taxon>Bacillati</taxon>
        <taxon>Bacillota</taxon>
        <taxon>Bacilli</taxon>
        <taxon>Bacillales</taxon>
        <taxon>Bacillaceae</taxon>
        <taxon>Bacillus</taxon>
    </lineage>
</organism>
<dbReference type="InterPro" id="IPR046348">
    <property type="entry name" value="SIS_dom_sf"/>
</dbReference>
<comment type="caution">
    <text evidence="6">The sequence shown here is derived from an EMBL/GenBank/DDBJ whole genome shotgun (WGS) entry which is preliminary data.</text>
</comment>
<protein>
    <submittedName>
        <fullName evidence="6">MurR/RpiR family transcriptional regulator</fullName>
    </submittedName>
</protein>
<dbReference type="Gene3D" id="3.40.50.10490">
    <property type="entry name" value="Glucose-6-phosphate isomerase like protein, domain 1"/>
    <property type="match status" value="1"/>
</dbReference>
<dbReference type="PROSITE" id="PS51464">
    <property type="entry name" value="SIS"/>
    <property type="match status" value="1"/>
</dbReference>
<name>A0AA90EY78_9BACI</name>
<dbReference type="GO" id="GO:0097367">
    <property type="term" value="F:carbohydrate derivative binding"/>
    <property type="evidence" value="ECO:0007669"/>
    <property type="project" value="InterPro"/>
</dbReference>
<dbReference type="PANTHER" id="PTHR30514:SF1">
    <property type="entry name" value="HTH-TYPE TRANSCRIPTIONAL REGULATOR HEXR-RELATED"/>
    <property type="match status" value="1"/>
</dbReference>
<evidence type="ECO:0000256" key="2">
    <source>
        <dbReference type="ARBA" id="ARBA00023125"/>
    </source>
</evidence>
<dbReference type="Proteomes" id="UP001066455">
    <property type="component" value="Unassembled WGS sequence"/>
</dbReference>
<dbReference type="Pfam" id="PF01380">
    <property type="entry name" value="SIS"/>
    <property type="match status" value="1"/>
</dbReference>
<evidence type="ECO:0000256" key="3">
    <source>
        <dbReference type="ARBA" id="ARBA00023163"/>
    </source>
</evidence>
<keyword evidence="1" id="KW-0805">Transcription regulation</keyword>
<dbReference type="InterPro" id="IPR000281">
    <property type="entry name" value="HTH_RpiR"/>
</dbReference>
<dbReference type="InterPro" id="IPR036388">
    <property type="entry name" value="WH-like_DNA-bd_sf"/>
</dbReference>
<keyword evidence="2" id="KW-0238">DNA-binding</keyword>
<dbReference type="EMBL" id="JALAXI010000005">
    <property type="protein sequence ID" value="MCY9279584.1"/>
    <property type="molecule type" value="Genomic_DNA"/>
</dbReference>
<reference evidence="6" key="1">
    <citation type="submission" date="2022-02" db="EMBL/GenBank/DDBJ databases">
        <title>Crop Bioprotection Bacillus Genome Sequencing.</title>
        <authorList>
            <person name="Dunlap C."/>
        </authorList>
    </citation>
    <scope>NUCLEOTIDE SEQUENCE</scope>
    <source>
        <strain evidence="6">T20C14</strain>
    </source>
</reference>
<keyword evidence="3" id="KW-0804">Transcription</keyword>
<dbReference type="InterPro" id="IPR035472">
    <property type="entry name" value="RpiR-like_SIS"/>
</dbReference>
<sequence>MQLEELMNKHYKKLNENDFHVLKYILNHQDTCYKLGINELAKKCNVSRTSILRLSQKLDFSGYSEFRVFLKWEAEKREEEREDCRSFESLMRDMEASMKYLKNTDLRKMCQLIDEADRIFVYGSGTAQTTCAYELQRMFVSQHRYLTVIKDQIDFDLMFPDFSPADLIIIISLSGETPSLIPQAQSLSAKGIPFISLTNLKNNLLAQLTPYNLYAPSQTVTVCPKTELTAFAPFFLVGEALFRSYVDYAEEKKNQEYRGDSH</sequence>
<evidence type="ECO:0000313" key="7">
    <source>
        <dbReference type="Proteomes" id="UP001066455"/>
    </source>
</evidence>
<proteinExistence type="predicted"/>
<dbReference type="AlphaFoldDB" id="A0AA90EY78"/>
<feature type="domain" description="HTH rpiR-type" evidence="4">
    <location>
        <begin position="1"/>
        <end position="77"/>
    </location>
</feature>
<dbReference type="Pfam" id="PF01418">
    <property type="entry name" value="HTH_6"/>
    <property type="match status" value="1"/>
</dbReference>
<dbReference type="SUPFAM" id="SSF53697">
    <property type="entry name" value="SIS domain"/>
    <property type="match status" value="1"/>
</dbReference>
<dbReference type="Gene3D" id="1.10.10.10">
    <property type="entry name" value="Winged helix-like DNA-binding domain superfamily/Winged helix DNA-binding domain"/>
    <property type="match status" value="1"/>
</dbReference>
<evidence type="ECO:0000313" key="6">
    <source>
        <dbReference type="EMBL" id="MCY9279584.1"/>
    </source>
</evidence>
<dbReference type="InterPro" id="IPR047640">
    <property type="entry name" value="RpiR-like"/>
</dbReference>
<evidence type="ECO:0000256" key="1">
    <source>
        <dbReference type="ARBA" id="ARBA00023015"/>
    </source>
</evidence>
<evidence type="ECO:0000259" key="4">
    <source>
        <dbReference type="PROSITE" id="PS51071"/>
    </source>
</evidence>
<evidence type="ECO:0000259" key="5">
    <source>
        <dbReference type="PROSITE" id="PS51464"/>
    </source>
</evidence>
<dbReference type="PANTHER" id="PTHR30514">
    <property type="entry name" value="GLUCOKINASE"/>
    <property type="match status" value="1"/>
</dbReference>
<dbReference type="PROSITE" id="PS51071">
    <property type="entry name" value="HTH_RPIR"/>
    <property type="match status" value="1"/>
</dbReference>
<dbReference type="InterPro" id="IPR009057">
    <property type="entry name" value="Homeodomain-like_sf"/>
</dbReference>